<dbReference type="GO" id="GO:0004803">
    <property type="term" value="F:transposase activity"/>
    <property type="evidence" value="ECO:0007669"/>
    <property type="project" value="InterPro"/>
</dbReference>
<organism evidence="3 4">
    <name type="scientific">Methanococcoides methylutens</name>
    <dbReference type="NCBI Taxonomy" id="2226"/>
    <lineage>
        <taxon>Archaea</taxon>
        <taxon>Methanobacteriati</taxon>
        <taxon>Methanobacteriota</taxon>
        <taxon>Stenosarchaea group</taxon>
        <taxon>Methanomicrobia</taxon>
        <taxon>Methanosarcinales</taxon>
        <taxon>Methanosarcinaceae</taxon>
        <taxon>Methanococcoides</taxon>
    </lineage>
</organism>
<dbReference type="GO" id="GO:0008270">
    <property type="term" value="F:zinc ion binding"/>
    <property type="evidence" value="ECO:0007669"/>
    <property type="project" value="UniProtKB-KW"/>
</dbReference>
<proteinExistence type="predicted"/>
<dbReference type="PROSITE" id="PS50966">
    <property type="entry name" value="ZF_SWIM"/>
    <property type="match status" value="1"/>
</dbReference>
<dbReference type="AlphaFoldDB" id="A0A099T377"/>
<dbReference type="InterPro" id="IPR002559">
    <property type="entry name" value="Transposase_11"/>
</dbReference>
<dbReference type="GO" id="GO:0003677">
    <property type="term" value="F:DNA binding"/>
    <property type="evidence" value="ECO:0007669"/>
    <property type="project" value="InterPro"/>
</dbReference>
<dbReference type="Proteomes" id="UP000029859">
    <property type="component" value="Unassembled WGS sequence"/>
</dbReference>
<protein>
    <recommendedName>
        <fullName evidence="2">SWIM-type domain-containing protein</fullName>
    </recommendedName>
</protein>
<accession>A0A099T377</accession>
<dbReference type="GO" id="GO:0006313">
    <property type="term" value="P:DNA transposition"/>
    <property type="evidence" value="ECO:0007669"/>
    <property type="project" value="InterPro"/>
</dbReference>
<dbReference type="EMBL" id="JRHO01000005">
    <property type="protein sequence ID" value="KGK99562.1"/>
    <property type="molecule type" value="Genomic_DNA"/>
</dbReference>
<evidence type="ECO:0000256" key="1">
    <source>
        <dbReference type="PROSITE-ProRule" id="PRU00325"/>
    </source>
</evidence>
<name>A0A099T377_METMT</name>
<dbReference type="Pfam" id="PF01609">
    <property type="entry name" value="DDE_Tnp_1"/>
    <property type="match status" value="1"/>
</dbReference>
<feature type="domain" description="SWIM-type" evidence="2">
    <location>
        <begin position="69"/>
        <end position="104"/>
    </location>
</feature>
<dbReference type="InterPro" id="IPR007527">
    <property type="entry name" value="Znf_SWIM"/>
</dbReference>
<evidence type="ECO:0000313" key="3">
    <source>
        <dbReference type="EMBL" id="KGK99562.1"/>
    </source>
</evidence>
<keyword evidence="1" id="KW-0862">Zinc</keyword>
<sequence>MEHFMEIGSQYPQELIENNEMINGHQNAASRKRSIDQRRKMKGLLLAKKKNVSETKSGWIVKGSHGSKHLVTINSEGHYSCSCEDFRNSNYVCKHIHAVRAVESGIILPSISTLEKQLNSLRPHIKECTQNWSAYTNAQSSEERLLFEILKNICSMIIEPTEKKRGRPTIPIQDAIIAMVCKVYSMKSGRRAEHDIEIAYEKGYISRKLRHTTVSDYMIKPEMTSILTALIELVSTPFINIETTFAMDSSGFSTKKHEPWKQFKYGIETKKRKWLKAHINVGVKTNIIAAVAITDSNETDQNKFEQLFTATLENFHVDEQMADGAYCTRDIFEAIDGSGAKPFIPFSDHSTGNPKGVWVWTEMYELFQQNKIEFLKHYHKRNNVETTFHMLKSKFGETLKSTSESGQVNEILCKILCHNICVFIHELYELNVSIDDLFEKKQSMPFMHVVNNKGIHVSYSH</sequence>
<keyword evidence="4" id="KW-1185">Reference proteome</keyword>
<keyword evidence="1" id="KW-0479">Metal-binding</keyword>
<gene>
    <name evidence="3" type="ORF">LI82_02095</name>
</gene>
<comment type="caution">
    <text evidence="3">The sequence shown here is derived from an EMBL/GenBank/DDBJ whole genome shotgun (WGS) entry which is preliminary data.</text>
</comment>
<evidence type="ECO:0000313" key="4">
    <source>
        <dbReference type="Proteomes" id="UP000029859"/>
    </source>
</evidence>
<keyword evidence="1" id="KW-0863">Zinc-finger</keyword>
<reference evidence="3 4" key="1">
    <citation type="submission" date="2014-09" db="EMBL/GenBank/DDBJ databases">
        <title>Draft genome sequence of an obligately methylotrophic methanogen, Methanococcoides methylutens, isolated from marine sediment.</title>
        <authorList>
            <person name="Guan Y."/>
            <person name="Ngugi D.K."/>
            <person name="Blom J."/>
            <person name="Ali S."/>
            <person name="Ferry J.G."/>
            <person name="Stingl U."/>
        </authorList>
    </citation>
    <scope>NUCLEOTIDE SEQUENCE [LARGE SCALE GENOMIC DNA]</scope>
    <source>
        <strain evidence="3 4">DSM 2657</strain>
    </source>
</reference>
<evidence type="ECO:0000259" key="2">
    <source>
        <dbReference type="PROSITE" id="PS50966"/>
    </source>
</evidence>